<organism evidence="1">
    <name type="scientific">Siphoviridae sp. ct6d71</name>
    <dbReference type="NCBI Taxonomy" id="2826298"/>
    <lineage>
        <taxon>Viruses</taxon>
        <taxon>Duplodnaviria</taxon>
        <taxon>Heunggongvirae</taxon>
        <taxon>Uroviricota</taxon>
        <taxon>Caudoviricetes</taxon>
    </lineage>
</organism>
<protein>
    <submittedName>
        <fullName evidence="1">RNA dependent RNA polymerase</fullName>
    </submittedName>
</protein>
<reference evidence="1" key="1">
    <citation type="journal article" date="2021" name="Proc. Natl. Acad. Sci. U.S.A.">
        <title>A Catalog of Tens of Thousands of Viruses from Human Metagenomes Reveals Hidden Associations with Chronic Diseases.</title>
        <authorList>
            <person name="Tisza M.J."/>
            <person name="Buck C.B."/>
        </authorList>
    </citation>
    <scope>NUCLEOTIDE SEQUENCE</scope>
    <source>
        <strain evidence="1">Ct6d71</strain>
    </source>
</reference>
<sequence>MALDKQIHLYGIGTDAFYEGEERYVHRRLLKLYKLKKNLDEKKKKKKKDGLEEKWKKASVNRVIKKEKQRLTDLLNERLKDTSPRQLNPEELKDKNVISLFESSLTRALGIKTNELTEDIMIVSVFFFQVFEGIVKNGFVHNNEKYILLTASAGQIRTKRAVFVRESAYLAIQKRMMCGLTPEELNRRGGMNVNKYSAYLALNNSATDFWPEFDIDRTIVVSDFETGVFGHVDFIDYRTYEITREWTETPIPHTDGCGITMLSPTRMVRAPWIKGLLVSFDFQSWIKEYCPGGRAIVEDIYGIKHDIVKENIQNILTASQFKLNKIYYSWEEYKYYFKKYGCEFSCCNVEEENIPKAKINYQMLQTLTDMSDKEIEKITQQSKFEAENIGKDFRTTMKLIGAVEENEEKSWFQKAVMIYPELFRDSYSRDVLKQTKKSLIKQAKAGRLRVNGEYEFVSPDLFAFCQWLFLGEKNPKGLLEDGEVYTKNFRNGSELACLRSPHLYREWPIRKNVRNELTEKWFGNTQCIYTSTRDLISRILQ</sequence>
<dbReference type="GO" id="GO:0003968">
    <property type="term" value="F:RNA-directed RNA polymerase activity"/>
    <property type="evidence" value="ECO:0007669"/>
    <property type="project" value="InterPro"/>
</dbReference>
<name>A0A8S5R2K8_9CAUD</name>
<proteinExistence type="predicted"/>
<accession>A0A8S5R2K8</accession>
<dbReference type="EMBL" id="BK015797">
    <property type="protein sequence ID" value="DAE25386.1"/>
    <property type="molecule type" value="Genomic_DNA"/>
</dbReference>
<evidence type="ECO:0000313" key="1">
    <source>
        <dbReference type="EMBL" id="DAE25386.1"/>
    </source>
</evidence>